<comment type="caution">
    <text evidence="4">The sequence shown here is derived from an EMBL/GenBank/DDBJ whole genome shotgun (WGS) entry which is preliminary data.</text>
</comment>
<comment type="similarity">
    <text evidence="1">Belongs to the heat shock protein 70 family.</text>
</comment>
<dbReference type="Gene3D" id="3.90.640.10">
    <property type="entry name" value="Actin, Chain A, domain 4"/>
    <property type="match status" value="1"/>
</dbReference>
<dbReference type="InterPro" id="IPR043129">
    <property type="entry name" value="ATPase_NBD"/>
</dbReference>
<evidence type="ECO:0000313" key="5">
    <source>
        <dbReference type="Proteomes" id="UP001186944"/>
    </source>
</evidence>
<evidence type="ECO:0000313" key="4">
    <source>
        <dbReference type="EMBL" id="KAK3099846.1"/>
    </source>
</evidence>
<dbReference type="PANTHER" id="PTHR14187">
    <property type="entry name" value="ALPHA KINASE/ELONGATION FACTOR 2 KINASE"/>
    <property type="match status" value="1"/>
</dbReference>
<organism evidence="4 5">
    <name type="scientific">Pinctada imbricata</name>
    <name type="common">Atlantic pearl-oyster</name>
    <name type="synonym">Pinctada martensii</name>
    <dbReference type="NCBI Taxonomy" id="66713"/>
    <lineage>
        <taxon>Eukaryota</taxon>
        <taxon>Metazoa</taxon>
        <taxon>Spiralia</taxon>
        <taxon>Lophotrochozoa</taxon>
        <taxon>Mollusca</taxon>
        <taxon>Bivalvia</taxon>
        <taxon>Autobranchia</taxon>
        <taxon>Pteriomorphia</taxon>
        <taxon>Pterioida</taxon>
        <taxon>Pterioidea</taxon>
        <taxon>Pteriidae</taxon>
        <taxon>Pinctada</taxon>
    </lineage>
</organism>
<gene>
    <name evidence="4" type="ORF">FSP39_010687</name>
</gene>
<keyword evidence="2" id="KW-0547">Nucleotide-binding</keyword>
<dbReference type="GO" id="GO:0140662">
    <property type="term" value="F:ATP-dependent protein folding chaperone"/>
    <property type="evidence" value="ECO:0007669"/>
    <property type="project" value="InterPro"/>
</dbReference>
<accession>A0AA89C8Q9</accession>
<dbReference type="GO" id="GO:0005524">
    <property type="term" value="F:ATP binding"/>
    <property type="evidence" value="ECO:0007669"/>
    <property type="project" value="UniProtKB-KW"/>
</dbReference>
<dbReference type="Pfam" id="PF00012">
    <property type="entry name" value="HSP70"/>
    <property type="match status" value="1"/>
</dbReference>
<protein>
    <submittedName>
        <fullName evidence="4">Uncharacterized protein</fullName>
    </submittedName>
</protein>
<dbReference type="EMBL" id="VSWD01000006">
    <property type="protein sequence ID" value="KAK3099846.1"/>
    <property type="molecule type" value="Genomic_DNA"/>
</dbReference>
<reference evidence="4" key="1">
    <citation type="submission" date="2019-08" db="EMBL/GenBank/DDBJ databases">
        <title>The improved chromosome-level genome for the pearl oyster Pinctada fucata martensii using PacBio sequencing and Hi-C.</title>
        <authorList>
            <person name="Zheng Z."/>
        </authorList>
    </citation>
    <scope>NUCLEOTIDE SEQUENCE</scope>
    <source>
        <strain evidence="4">ZZ-2019</strain>
        <tissue evidence="4">Adductor muscle</tissue>
    </source>
</reference>
<evidence type="ECO:0000256" key="3">
    <source>
        <dbReference type="ARBA" id="ARBA00022840"/>
    </source>
</evidence>
<keyword evidence="5" id="KW-1185">Reference proteome</keyword>
<keyword evidence="3" id="KW-0067">ATP-binding</keyword>
<evidence type="ECO:0000256" key="2">
    <source>
        <dbReference type="ARBA" id="ARBA00022741"/>
    </source>
</evidence>
<evidence type="ECO:0000256" key="1">
    <source>
        <dbReference type="ARBA" id="ARBA00007381"/>
    </source>
</evidence>
<dbReference type="Proteomes" id="UP001186944">
    <property type="component" value="Unassembled WGS sequence"/>
</dbReference>
<dbReference type="SUPFAM" id="SSF53067">
    <property type="entry name" value="Actin-like ATPase domain"/>
    <property type="match status" value="1"/>
</dbReference>
<name>A0AA89C8Q9_PINIB</name>
<proteinExistence type="inferred from homology"/>
<dbReference type="AlphaFoldDB" id="A0AA89C8Q9"/>
<dbReference type="Gene3D" id="3.30.420.40">
    <property type="match status" value="2"/>
</dbReference>
<sequence length="303" mass="35162">MQIFTSEHRHQFMELMREFEAQKRGDPGHIHLRLPSKLMKIYSKENDKNEVNIQIDAERKFHIDEELDRINISEKLFKDLFQETLEAVKACLNRVFENDDCKDIETIIAVGGLSESLFVRNLLEDHFPTKKLYVPSESDLAVLKGAVEFGMDPDIITSRICRYSYGIKIFKDFEEGVHPTEKRVNRDGAVKCKDCFSIKLKKGEKVKVNHTTTVRVYDTFNTAERESSRFDPLRIDIYRSTEKEPKFTTDEGCQKLCQLIIPPPKGKWPTRAEANVHLNVARTELVAFHYDGDLKRSVGIDFM</sequence>
<dbReference type="PANTHER" id="PTHR14187:SF5">
    <property type="entry name" value="HEAT SHOCK 70 KDA PROTEIN 12A"/>
    <property type="match status" value="1"/>
</dbReference>
<dbReference type="InterPro" id="IPR013126">
    <property type="entry name" value="Hsp_70_fam"/>
</dbReference>